<evidence type="ECO:0000256" key="1">
    <source>
        <dbReference type="ARBA" id="ARBA00022603"/>
    </source>
</evidence>
<keyword evidence="3" id="KW-0949">S-adenosyl-L-methionine</keyword>
<dbReference type="InterPro" id="IPR029063">
    <property type="entry name" value="SAM-dependent_MTases_sf"/>
</dbReference>
<gene>
    <name evidence="4" type="ORF">A2209_04555</name>
</gene>
<keyword evidence="2" id="KW-0808">Transferase</keyword>
<dbReference type="Proteomes" id="UP000178450">
    <property type="component" value="Unassembled WGS sequence"/>
</dbReference>
<evidence type="ECO:0000256" key="2">
    <source>
        <dbReference type="ARBA" id="ARBA00022679"/>
    </source>
</evidence>
<reference evidence="4 5" key="1">
    <citation type="journal article" date="2016" name="Nat. Commun.">
        <title>Thousands of microbial genomes shed light on interconnected biogeochemical processes in an aquifer system.</title>
        <authorList>
            <person name="Anantharaman K."/>
            <person name="Brown C.T."/>
            <person name="Hug L.A."/>
            <person name="Sharon I."/>
            <person name="Castelle C.J."/>
            <person name="Probst A.J."/>
            <person name="Thomas B.C."/>
            <person name="Singh A."/>
            <person name="Wilkins M.J."/>
            <person name="Karaoz U."/>
            <person name="Brodie E.L."/>
            <person name="Williams K.H."/>
            <person name="Hubbard S.S."/>
            <person name="Banfield J.F."/>
        </authorList>
    </citation>
    <scope>NUCLEOTIDE SEQUENCE [LARGE SCALE GENOMIC DNA]</scope>
</reference>
<protein>
    <recommendedName>
        <fullName evidence="6">Methyltransferase domain-containing protein</fullName>
    </recommendedName>
</protein>
<comment type="caution">
    <text evidence="4">The sequence shown here is derived from an EMBL/GenBank/DDBJ whole genome shotgun (WGS) entry which is preliminary data.</text>
</comment>
<dbReference type="InterPro" id="IPR026170">
    <property type="entry name" value="FAM173A/B"/>
</dbReference>
<dbReference type="AlphaFoldDB" id="A0A1F7KAS7"/>
<evidence type="ECO:0000256" key="3">
    <source>
        <dbReference type="ARBA" id="ARBA00022691"/>
    </source>
</evidence>
<name>A0A1F7KAS7_9BACT</name>
<dbReference type="EMBL" id="MGBG01000013">
    <property type="protein sequence ID" value="OGK64937.1"/>
    <property type="molecule type" value="Genomic_DNA"/>
</dbReference>
<dbReference type="Gene3D" id="3.40.50.150">
    <property type="entry name" value="Vaccinia Virus protein VP39"/>
    <property type="match status" value="1"/>
</dbReference>
<dbReference type="GO" id="GO:0016279">
    <property type="term" value="F:protein-lysine N-methyltransferase activity"/>
    <property type="evidence" value="ECO:0007669"/>
    <property type="project" value="InterPro"/>
</dbReference>
<dbReference type="SUPFAM" id="SSF53335">
    <property type="entry name" value="S-adenosyl-L-methionine-dependent methyltransferases"/>
    <property type="match status" value="1"/>
</dbReference>
<evidence type="ECO:0008006" key="6">
    <source>
        <dbReference type="Google" id="ProtNLM"/>
    </source>
</evidence>
<sequence length="181" mass="20953">MFFLYIVLVLILVIGLVWFVSPRLSPIPYYPTLEADMPQIITALDLKKGHCLYDLGAGDGKVIFRLARSGVKTVGIEFNPYLVLLMKIKKLFYSQKKQVSVYWQDLFKTDLKPATHIYLFVGPYLIDRIFQYILKNKGPKLQKIVSYRYRPNQHPGGVTELKNNLNHPIFIWSFKTKNAGL</sequence>
<dbReference type="PANTHER" id="PTHR13610:SF11">
    <property type="entry name" value="METHYLTRANSFERASE DOMAIN-CONTAINING PROTEIN"/>
    <property type="match status" value="1"/>
</dbReference>
<keyword evidence="1" id="KW-0489">Methyltransferase</keyword>
<dbReference type="GO" id="GO:0032259">
    <property type="term" value="P:methylation"/>
    <property type="evidence" value="ECO:0007669"/>
    <property type="project" value="UniProtKB-KW"/>
</dbReference>
<accession>A0A1F7KAS7</accession>
<evidence type="ECO:0000313" key="4">
    <source>
        <dbReference type="EMBL" id="OGK64937.1"/>
    </source>
</evidence>
<dbReference type="PANTHER" id="PTHR13610">
    <property type="entry name" value="METHYLTRANSFERASE DOMAIN-CONTAINING PROTEIN"/>
    <property type="match status" value="1"/>
</dbReference>
<organism evidence="4 5">
    <name type="scientific">Candidatus Roizmanbacteria bacterium RIFOXYA1_FULL_41_12</name>
    <dbReference type="NCBI Taxonomy" id="1802082"/>
    <lineage>
        <taxon>Bacteria</taxon>
        <taxon>Candidatus Roizmaniibacteriota</taxon>
    </lineage>
</organism>
<evidence type="ECO:0000313" key="5">
    <source>
        <dbReference type="Proteomes" id="UP000178450"/>
    </source>
</evidence>
<proteinExistence type="predicted"/>